<keyword evidence="6" id="KW-1185">Reference proteome</keyword>
<feature type="region of interest" description="Disordered" evidence="4">
    <location>
        <begin position="1"/>
        <end position="30"/>
    </location>
</feature>
<keyword evidence="1" id="KW-0677">Repeat</keyword>
<evidence type="ECO:0000256" key="2">
    <source>
        <dbReference type="ARBA" id="ARBA00023043"/>
    </source>
</evidence>
<dbReference type="PANTHER" id="PTHR24198">
    <property type="entry name" value="ANKYRIN REPEAT AND PROTEIN KINASE DOMAIN-CONTAINING PROTEIN"/>
    <property type="match status" value="1"/>
</dbReference>
<evidence type="ECO:0008006" key="7">
    <source>
        <dbReference type="Google" id="ProtNLM"/>
    </source>
</evidence>
<dbReference type="PROSITE" id="PS50297">
    <property type="entry name" value="ANK_REP_REGION"/>
    <property type="match status" value="2"/>
</dbReference>
<dbReference type="PANTHER" id="PTHR24198:SF165">
    <property type="entry name" value="ANKYRIN REPEAT-CONTAINING PROTEIN-RELATED"/>
    <property type="match status" value="1"/>
</dbReference>
<sequence length="772" mass="83808">MKRAPGPPDSRGAADKRRADDSIGATNAVAGGDADDGLVGSIMLTLRSEMDGSLHHISLKAAQVHSSTLADLISTLGDRAAEEVVPVPSTPGAILNFLTWAASKPTAFDTSAMEPDTYVASLILADWLAASGYLRALLLALEGNVPGAHLARVQACAKQVPNMAALLMMFHLPTLSCEADARALLDVLAEATEADGSALSWPQLQMCDGKYLRNPPSASLGLTRWGQIERKRRREAGVVCLNSELMTDDDSIGPWRREAFLAANDELWAVFCRGTDKDQEQPFDLAAAQAAFDHGACVDLFHDSSNVERRRRMIADPLAHKMKITEQKILYELLHELDAQCDAMPPDPAIDVSGLAAVLSQAALWMALDATRDKKSNPELSEEPSAPRAARQDEGEDDEEDSSRIRQGFEDVREDKVKELYSPLAPYREYEKYCEDNEPKGDSQVFHARTPHQVVRHREGVTPLMVAADRGDVAMLDWLLDHGSNVNLAQPNNYVHGDGYPFGNLTALACCSTAAAAALLLSRGASAVLSHTPPQYEEDRQPIPMLYTAFPQDQKDAIQRLLLAHGADVNNYAHATYKNGQSIDKQWDCREESLSAYWPRVVLSGDVSHARRLIDEYGALPNWPFEAGGQLSRCGSGLGPYAGCGATPLMLALLQRDRAMVELLLQHGANPNQPEDVRADPEVYNGEDELEKIGDVELRRYLAEPLSAWRIDPDRLATPLSVALAVGDASLVALLTAHGAQQPAGATAAGVPYLPCCTDAERSRFAAAYASR</sequence>
<dbReference type="PROSITE" id="PS50088">
    <property type="entry name" value="ANK_REPEAT"/>
    <property type="match status" value="2"/>
</dbReference>
<feature type="region of interest" description="Disordered" evidence="4">
    <location>
        <begin position="374"/>
        <end position="409"/>
    </location>
</feature>
<accession>A0A0M0JK64</accession>
<dbReference type="SMART" id="SM00248">
    <property type="entry name" value="ANK"/>
    <property type="match status" value="3"/>
</dbReference>
<dbReference type="EMBL" id="JWZX01002823">
    <property type="protein sequence ID" value="KOO26643.1"/>
    <property type="molecule type" value="Genomic_DNA"/>
</dbReference>
<dbReference type="Pfam" id="PF00023">
    <property type="entry name" value="Ank"/>
    <property type="match status" value="2"/>
</dbReference>
<feature type="repeat" description="ANK" evidence="3">
    <location>
        <begin position="459"/>
        <end position="491"/>
    </location>
</feature>
<organism evidence="5 6">
    <name type="scientific">Chrysochromulina tobinii</name>
    <dbReference type="NCBI Taxonomy" id="1460289"/>
    <lineage>
        <taxon>Eukaryota</taxon>
        <taxon>Haptista</taxon>
        <taxon>Haptophyta</taxon>
        <taxon>Prymnesiophyceae</taxon>
        <taxon>Prymnesiales</taxon>
        <taxon>Chrysochromulinaceae</taxon>
        <taxon>Chrysochromulina</taxon>
    </lineage>
</organism>
<dbReference type="InterPro" id="IPR002110">
    <property type="entry name" value="Ankyrin_rpt"/>
</dbReference>
<evidence type="ECO:0000256" key="1">
    <source>
        <dbReference type="ARBA" id="ARBA00022737"/>
    </source>
</evidence>
<dbReference type="InterPro" id="IPR036770">
    <property type="entry name" value="Ankyrin_rpt-contain_sf"/>
</dbReference>
<dbReference type="Gene3D" id="1.25.40.20">
    <property type="entry name" value="Ankyrin repeat-containing domain"/>
    <property type="match status" value="2"/>
</dbReference>
<evidence type="ECO:0000256" key="4">
    <source>
        <dbReference type="SAM" id="MobiDB-lite"/>
    </source>
</evidence>
<evidence type="ECO:0000313" key="5">
    <source>
        <dbReference type="EMBL" id="KOO26643.1"/>
    </source>
</evidence>
<dbReference type="AlphaFoldDB" id="A0A0M0JK64"/>
<dbReference type="SUPFAM" id="SSF48403">
    <property type="entry name" value="Ankyrin repeat"/>
    <property type="match status" value="1"/>
</dbReference>
<proteinExistence type="predicted"/>
<dbReference type="Proteomes" id="UP000037460">
    <property type="component" value="Unassembled WGS sequence"/>
</dbReference>
<evidence type="ECO:0000313" key="6">
    <source>
        <dbReference type="Proteomes" id="UP000037460"/>
    </source>
</evidence>
<reference evidence="6" key="1">
    <citation type="journal article" date="2015" name="PLoS Genet.">
        <title>Genome Sequence and Transcriptome Analyses of Chrysochromulina tobin: Metabolic Tools for Enhanced Algal Fitness in the Prominent Order Prymnesiales (Haptophyceae).</title>
        <authorList>
            <person name="Hovde B.T."/>
            <person name="Deodato C.R."/>
            <person name="Hunsperger H.M."/>
            <person name="Ryken S.A."/>
            <person name="Yost W."/>
            <person name="Jha R.K."/>
            <person name="Patterson J."/>
            <person name="Monnat R.J. Jr."/>
            <person name="Barlow S.B."/>
            <person name="Starkenburg S.R."/>
            <person name="Cattolico R.A."/>
        </authorList>
    </citation>
    <scope>NUCLEOTIDE SEQUENCE</scope>
    <source>
        <strain evidence="6">CCMP291</strain>
    </source>
</reference>
<gene>
    <name evidence="5" type="ORF">Ctob_003841</name>
</gene>
<dbReference type="PRINTS" id="PR01415">
    <property type="entry name" value="ANKYRIN"/>
</dbReference>
<keyword evidence="2 3" id="KW-0040">ANK repeat</keyword>
<protein>
    <recommendedName>
        <fullName evidence="7">Ankyrin repeat protein</fullName>
    </recommendedName>
</protein>
<feature type="repeat" description="ANK" evidence="3">
    <location>
        <begin position="644"/>
        <end position="676"/>
    </location>
</feature>
<comment type="caution">
    <text evidence="5">The sequence shown here is derived from an EMBL/GenBank/DDBJ whole genome shotgun (WGS) entry which is preliminary data.</text>
</comment>
<feature type="compositionally biased region" description="Basic and acidic residues" evidence="4">
    <location>
        <begin position="12"/>
        <end position="21"/>
    </location>
</feature>
<name>A0A0M0JK64_9EUKA</name>
<evidence type="ECO:0000256" key="3">
    <source>
        <dbReference type="PROSITE-ProRule" id="PRU00023"/>
    </source>
</evidence>